<evidence type="ECO:0000313" key="1">
    <source>
        <dbReference type="Proteomes" id="UP000095283"/>
    </source>
</evidence>
<dbReference type="AlphaFoldDB" id="A0A1I7X1H6"/>
<organism evidence="1 2">
    <name type="scientific">Heterorhabditis bacteriophora</name>
    <name type="common">Entomopathogenic nematode worm</name>
    <dbReference type="NCBI Taxonomy" id="37862"/>
    <lineage>
        <taxon>Eukaryota</taxon>
        <taxon>Metazoa</taxon>
        <taxon>Ecdysozoa</taxon>
        <taxon>Nematoda</taxon>
        <taxon>Chromadorea</taxon>
        <taxon>Rhabditida</taxon>
        <taxon>Rhabditina</taxon>
        <taxon>Rhabditomorpha</taxon>
        <taxon>Strongyloidea</taxon>
        <taxon>Heterorhabditidae</taxon>
        <taxon>Heterorhabditis</taxon>
    </lineage>
</organism>
<reference evidence="2" key="1">
    <citation type="submission" date="2016-11" db="UniProtKB">
        <authorList>
            <consortium name="WormBaseParasite"/>
        </authorList>
    </citation>
    <scope>IDENTIFICATION</scope>
</reference>
<name>A0A1I7X1H6_HETBA</name>
<dbReference type="Proteomes" id="UP000095283">
    <property type="component" value="Unplaced"/>
</dbReference>
<dbReference type="WBParaSite" id="Hba_11305">
    <property type="protein sequence ID" value="Hba_11305"/>
    <property type="gene ID" value="Hba_11305"/>
</dbReference>
<accession>A0A1I7X1H6</accession>
<protein>
    <submittedName>
        <fullName evidence="2">Uncharacterized protein</fullName>
    </submittedName>
</protein>
<keyword evidence="1" id="KW-1185">Reference proteome</keyword>
<evidence type="ECO:0000313" key="2">
    <source>
        <dbReference type="WBParaSite" id="Hba_11305"/>
    </source>
</evidence>
<proteinExistence type="predicted"/>
<sequence>MIIHKKININIKFFKCFPPCRMLCSFFTHFDLLSAIVLFSRQTYLQFEILRA</sequence>